<feature type="transmembrane region" description="Helical" evidence="6">
    <location>
        <begin position="236"/>
        <end position="257"/>
    </location>
</feature>
<keyword evidence="4 6" id="KW-0472">Membrane</keyword>
<keyword evidence="8" id="KW-1185">Reference proteome</keyword>
<reference evidence="7" key="1">
    <citation type="submission" date="2018-04" db="EMBL/GenBank/DDBJ databases">
        <title>Transcriptome assembly of Sipha flava.</title>
        <authorList>
            <person name="Scully E.D."/>
            <person name="Geib S.M."/>
            <person name="Palmer N.A."/>
            <person name="Koch K."/>
            <person name="Bradshaw J."/>
            <person name="Heng-Moss T."/>
            <person name="Sarath G."/>
        </authorList>
    </citation>
    <scope>NUCLEOTIDE SEQUENCE</scope>
</reference>
<evidence type="ECO:0000256" key="6">
    <source>
        <dbReference type="SAM" id="Phobius"/>
    </source>
</evidence>
<proteinExistence type="predicted"/>
<evidence type="ECO:0000256" key="3">
    <source>
        <dbReference type="ARBA" id="ARBA00022989"/>
    </source>
</evidence>
<feature type="transmembrane region" description="Helical" evidence="6">
    <location>
        <begin position="47"/>
        <end position="64"/>
    </location>
</feature>
<dbReference type="AlphaFoldDB" id="A0A2S2QTU8"/>
<evidence type="ECO:0000256" key="1">
    <source>
        <dbReference type="ARBA" id="ARBA00004141"/>
    </source>
</evidence>
<feature type="compositionally biased region" description="Polar residues" evidence="5">
    <location>
        <begin position="516"/>
        <end position="525"/>
    </location>
</feature>
<feature type="transmembrane region" description="Helical" evidence="6">
    <location>
        <begin position="208"/>
        <end position="230"/>
    </location>
</feature>
<evidence type="ECO:0000313" key="7">
    <source>
        <dbReference type="EMBL" id="MBY81093.1"/>
    </source>
</evidence>
<comment type="subcellular location">
    <subcellularLocation>
        <location evidence="1">Membrane</location>
        <topology evidence="1">Multi-pass membrane protein</topology>
    </subcellularLocation>
</comment>
<evidence type="ECO:0000256" key="5">
    <source>
        <dbReference type="SAM" id="MobiDB-lite"/>
    </source>
</evidence>
<dbReference type="PANTHER" id="PTHR23507:SF1">
    <property type="entry name" value="FI18259P1-RELATED"/>
    <property type="match status" value="1"/>
</dbReference>
<evidence type="ECO:0000256" key="4">
    <source>
        <dbReference type="ARBA" id="ARBA00023136"/>
    </source>
</evidence>
<protein>
    <submittedName>
        <fullName evidence="9">Hippocampus abundant transcript 1 protein-like isoform X1</fullName>
    </submittedName>
    <submittedName>
        <fullName evidence="7">Solute carrier family 46 member 3</fullName>
    </submittedName>
</protein>
<dbReference type="GO" id="GO:0016020">
    <property type="term" value="C:membrane"/>
    <property type="evidence" value="ECO:0007669"/>
    <property type="project" value="UniProtKB-SubCell"/>
</dbReference>
<dbReference type="RefSeq" id="XP_025410664.1">
    <property type="nucleotide sequence ID" value="XM_025554879.1"/>
</dbReference>
<dbReference type="PANTHER" id="PTHR23507">
    <property type="entry name" value="ZGC:174356"/>
    <property type="match status" value="1"/>
</dbReference>
<dbReference type="Gene3D" id="1.20.1250.20">
    <property type="entry name" value="MFS general substrate transporter like domains"/>
    <property type="match status" value="1"/>
</dbReference>
<feature type="compositionally biased region" description="Basic and acidic residues" evidence="5">
    <location>
        <begin position="495"/>
        <end position="515"/>
    </location>
</feature>
<name>A0A2S2QTU8_9HEMI</name>
<dbReference type="Pfam" id="PF07690">
    <property type="entry name" value="MFS_1"/>
    <property type="match status" value="1"/>
</dbReference>
<dbReference type="InterPro" id="IPR036259">
    <property type="entry name" value="MFS_trans_sf"/>
</dbReference>
<keyword evidence="2 6" id="KW-0812">Transmembrane</keyword>
<evidence type="ECO:0000256" key="2">
    <source>
        <dbReference type="ARBA" id="ARBA00022692"/>
    </source>
</evidence>
<dbReference type="Proteomes" id="UP000694846">
    <property type="component" value="Unplaced"/>
</dbReference>
<feature type="transmembrane region" description="Helical" evidence="6">
    <location>
        <begin position="466"/>
        <end position="485"/>
    </location>
</feature>
<feature type="region of interest" description="Disordered" evidence="5">
    <location>
        <begin position="495"/>
        <end position="525"/>
    </location>
</feature>
<gene>
    <name evidence="7" type="primary">Slc46a3_3</name>
    <name evidence="9" type="synonym">LOC112683723</name>
    <name evidence="7" type="ORF">g.9303</name>
</gene>
<dbReference type="OrthoDB" id="419734at2759"/>
<keyword evidence="3 6" id="KW-1133">Transmembrane helix</keyword>
<feature type="transmembrane region" description="Helical" evidence="6">
    <location>
        <begin position="307"/>
        <end position="323"/>
    </location>
</feature>
<accession>A0A2S2QTU8</accession>
<evidence type="ECO:0000313" key="8">
    <source>
        <dbReference type="Proteomes" id="UP000694846"/>
    </source>
</evidence>
<dbReference type="EMBL" id="GGMS01011890">
    <property type="protein sequence ID" value="MBY81093.1"/>
    <property type="molecule type" value="Transcribed_RNA"/>
</dbReference>
<evidence type="ECO:0000313" key="9">
    <source>
        <dbReference type="RefSeq" id="XP_025410664.1"/>
    </source>
</evidence>
<reference evidence="9" key="2">
    <citation type="submission" date="2025-04" db="UniProtKB">
        <authorList>
            <consortium name="RefSeq"/>
        </authorList>
    </citation>
    <scope>IDENTIFICATION</scope>
    <source>
        <tissue evidence="9">Whole body</tissue>
    </source>
</reference>
<dbReference type="SUPFAM" id="SSF103473">
    <property type="entry name" value="MFS general substrate transporter"/>
    <property type="match status" value="1"/>
</dbReference>
<feature type="transmembrane region" description="Helical" evidence="6">
    <location>
        <begin position="140"/>
        <end position="162"/>
    </location>
</feature>
<organism evidence="7">
    <name type="scientific">Sipha flava</name>
    <name type="common">yellow sugarcane aphid</name>
    <dbReference type="NCBI Taxonomy" id="143950"/>
    <lineage>
        <taxon>Eukaryota</taxon>
        <taxon>Metazoa</taxon>
        <taxon>Ecdysozoa</taxon>
        <taxon>Arthropoda</taxon>
        <taxon>Hexapoda</taxon>
        <taxon>Insecta</taxon>
        <taxon>Pterygota</taxon>
        <taxon>Neoptera</taxon>
        <taxon>Paraneoptera</taxon>
        <taxon>Hemiptera</taxon>
        <taxon>Sternorrhyncha</taxon>
        <taxon>Aphidomorpha</taxon>
        <taxon>Aphidoidea</taxon>
        <taxon>Aphididae</taxon>
        <taxon>Sipha</taxon>
    </lineage>
</organism>
<feature type="transmembrane region" description="Helical" evidence="6">
    <location>
        <begin position="343"/>
        <end position="362"/>
    </location>
</feature>
<sequence>MSLNMKGDTINVDKHSQKIKENGKTFEEEKESLLKSFLKNITVEPMLFPYLIASILVILVNQNLNIQKACRVNLKLSHDVCEELVNKEKNSIFLTDSEIIVQKLVANMLIWQTILQSSLPAVLVLFLGSWSDRNRLRRPCMLLPIYGEVARNIGLLVCVYFFDELPMEVSGLWQSLTIAVTGYWTVIFMAVFSYIGDVSTDKNKTIRVGLVNATMALSLPIGTGLSGILFRTVGFVGVYCIAIVLCLFSIWMAHVCIHDTMQVRTESEKTRHLSCWSKAKFFFDLKHIVDAFKVTFKKAKNNRRTKVIVLTILITGIMGPLQGDKGVVYLFTRVKFNWNELQFSVFSTTAMCVNLLGTFFVLGVVIRKFGIDDALIGAVATTGKFLSQFVFAFATTETVFYSGVFVNFLQGPAIISMKSIINKIIPAAELGQVGAVTSLGENVVPILCGPLYSYVYESTVSYFPGAYYLVTAAITIPTIFLYIWLYTQHRKETRNSEKPAMDCEGRDESALKDSESVTNYGSIKS</sequence>
<dbReference type="InterPro" id="IPR011701">
    <property type="entry name" value="MFS"/>
</dbReference>
<feature type="transmembrane region" description="Helical" evidence="6">
    <location>
        <begin position="174"/>
        <end position="196"/>
    </location>
</feature>
<dbReference type="GO" id="GO:0022857">
    <property type="term" value="F:transmembrane transporter activity"/>
    <property type="evidence" value="ECO:0007669"/>
    <property type="project" value="InterPro"/>
</dbReference>